<dbReference type="InterPro" id="IPR015915">
    <property type="entry name" value="Kelch-typ_b-propeller"/>
</dbReference>
<protein>
    <recommendedName>
        <fullName evidence="2">F-box domain-containing protein</fullName>
    </recommendedName>
</protein>
<feature type="compositionally biased region" description="Basic and acidic residues" evidence="1">
    <location>
        <begin position="23"/>
        <end position="36"/>
    </location>
</feature>
<comment type="caution">
    <text evidence="3">The sequence shown here is derived from an EMBL/GenBank/DDBJ whole genome shotgun (WGS) entry which is preliminary data.</text>
</comment>
<feature type="compositionally biased region" description="Polar residues" evidence="1">
    <location>
        <begin position="1"/>
        <end position="10"/>
    </location>
</feature>
<proteinExistence type="predicted"/>
<dbReference type="InterPro" id="IPR001810">
    <property type="entry name" value="F-box_dom"/>
</dbReference>
<dbReference type="SUPFAM" id="SSF81383">
    <property type="entry name" value="F-box domain"/>
    <property type="match status" value="1"/>
</dbReference>
<organism evidence="3 4">
    <name type="scientific">Arachis hypogaea</name>
    <name type="common">Peanut</name>
    <dbReference type="NCBI Taxonomy" id="3818"/>
    <lineage>
        <taxon>Eukaryota</taxon>
        <taxon>Viridiplantae</taxon>
        <taxon>Streptophyta</taxon>
        <taxon>Embryophyta</taxon>
        <taxon>Tracheophyta</taxon>
        <taxon>Spermatophyta</taxon>
        <taxon>Magnoliopsida</taxon>
        <taxon>eudicotyledons</taxon>
        <taxon>Gunneridae</taxon>
        <taxon>Pentapetalae</taxon>
        <taxon>rosids</taxon>
        <taxon>fabids</taxon>
        <taxon>Fabales</taxon>
        <taxon>Fabaceae</taxon>
        <taxon>Papilionoideae</taxon>
        <taxon>50 kb inversion clade</taxon>
        <taxon>dalbergioids sensu lato</taxon>
        <taxon>Dalbergieae</taxon>
        <taxon>Pterocarpus clade</taxon>
        <taxon>Arachis</taxon>
    </lineage>
</organism>
<dbReference type="InterPro" id="IPR011043">
    <property type="entry name" value="Gal_Oxase/kelch_b-propeller"/>
</dbReference>
<evidence type="ECO:0000313" key="3">
    <source>
        <dbReference type="EMBL" id="RYR60213.1"/>
    </source>
</evidence>
<reference evidence="3 4" key="1">
    <citation type="submission" date="2019-01" db="EMBL/GenBank/DDBJ databases">
        <title>Sequencing of cultivated peanut Arachis hypogaea provides insights into genome evolution and oil improvement.</title>
        <authorList>
            <person name="Chen X."/>
        </authorList>
    </citation>
    <scope>NUCLEOTIDE SEQUENCE [LARGE SCALE GENOMIC DNA]</scope>
    <source>
        <strain evidence="4">cv. Fuhuasheng</strain>
        <tissue evidence="3">Leaves</tissue>
    </source>
</reference>
<evidence type="ECO:0000256" key="1">
    <source>
        <dbReference type="SAM" id="MobiDB-lite"/>
    </source>
</evidence>
<dbReference type="Proteomes" id="UP000289738">
    <property type="component" value="Chromosome A04"/>
</dbReference>
<dbReference type="SMART" id="SM00256">
    <property type="entry name" value="FBOX"/>
    <property type="match status" value="1"/>
</dbReference>
<feature type="domain" description="F-box" evidence="2">
    <location>
        <begin position="46"/>
        <end position="86"/>
    </location>
</feature>
<gene>
    <name evidence="3" type="ORF">Ahy_A04g017281</name>
</gene>
<dbReference type="InterPro" id="IPR036047">
    <property type="entry name" value="F-box-like_dom_sf"/>
</dbReference>
<keyword evidence="4" id="KW-1185">Reference proteome</keyword>
<evidence type="ECO:0000259" key="2">
    <source>
        <dbReference type="SMART" id="SM00256"/>
    </source>
</evidence>
<dbReference type="Pfam" id="PF07734">
    <property type="entry name" value="FBA_1"/>
    <property type="match status" value="1"/>
</dbReference>
<feature type="compositionally biased region" description="Basic residues" evidence="1">
    <location>
        <begin position="11"/>
        <end position="22"/>
    </location>
</feature>
<dbReference type="InterPro" id="IPR006527">
    <property type="entry name" value="F-box-assoc_dom_typ1"/>
</dbReference>
<dbReference type="AlphaFoldDB" id="A0A445DAM1"/>
<evidence type="ECO:0000313" key="4">
    <source>
        <dbReference type="Proteomes" id="UP000289738"/>
    </source>
</evidence>
<feature type="compositionally biased region" description="Polar residues" evidence="1">
    <location>
        <begin position="494"/>
        <end position="509"/>
    </location>
</feature>
<feature type="region of interest" description="Disordered" evidence="1">
    <location>
        <begin position="490"/>
        <end position="509"/>
    </location>
</feature>
<dbReference type="NCBIfam" id="TIGR01640">
    <property type="entry name" value="F_box_assoc_1"/>
    <property type="match status" value="1"/>
</dbReference>
<feature type="region of interest" description="Disordered" evidence="1">
    <location>
        <begin position="1"/>
        <end position="36"/>
    </location>
</feature>
<accession>A0A445DAM1</accession>
<dbReference type="CDD" id="cd22157">
    <property type="entry name" value="F-box_AtFBW1-like"/>
    <property type="match status" value="1"/>
</dbReference>
<dbReference type="InterPro" id="IPR050796">
    <property type="entry name" value="SCF_F-box_component"/>
</dbReference>
<dbReference type="PANTHER" id="PTHR31672">
    <property type="entry name" value="BNACNNG10540D PROTEIN"/>
    <property type="match status" value="1"/>
</dbReference>
<feature type="compositionally biased region" description="Polar residues" evidence="1">
    <location>
        <begin position="437"/>
        <end position="446"/>
    </location>
</feature>
<dbReference type="PANTHER" id="PTHR31672:SF13">
    <property type="entry name" value="F-BOX PROTEIN CPR30-LIKE"/>
    <property type="match status" value="1"/>
</dbReference>
<dbReference type="SUPFAM" id="SSF50965">
    <property type="entry name" value="Galactose oxidase, central domain"/>
    <property type="match status" value="1"/>
</dbReference>
<dbReference type="EMBL" id="SDMP01000004">
    <property type="protein sequence ID" value="RYR60213.1"/>
    <property type="molecule type" value="Genomic_DNA"/>
</dbReference>
<name>A0A445DAM1_ARAHY</name>
<sequence length="509" mass="58140">MNCEKLSNPSMHKKKKLKHTVNKAKEQSIMENKNQNDKSKSIHDILPLDLIHIILLRVPIRHLARLKCVSKLWCSLISDRDFAELHFHHSPATTNACFFMKNDTTAYLVYLDDNDASEKLVCPPFQKKPPSNFSVVGSCRGFILFHRDPHFLVVWNPLTGSSKRISYSHIVHRSKPPGPRIGYDVYLHGFGYDASQDDYLLLVGWCDCEGQYHLDCFSLRTNSWINLDAAVPKNLGIQLLGFRYWHSGGLFFNGAVHWAPWDLKDYRDVIIIFDLMEMTFSTISVPEQLSCSSPSLTLLGNCLALYSGNDDCRNTDVWVMKEYKVHSSWTLYQIPCKDFRPLCLSSNGDIIGRGYTSYDKTGYFIYNVRGDLLKHFKSLCCQLPYRERINVYTESLLPLPSDIKDKDNNKKMKKEIGPQVHHEYFEQPDVAKELQRFPSSLRSSSPAHLPSRRGPPPPAKNFSIRDGDAQLHCRPAAPPFTSFIPSLIHHRDPSSSTVFKSISSPGDRS</sequence>
<dbReference type="Gene3D" id="1.20.1280.50">
    <property type="match status" value="1"/>
</dbReference>
<dbReference type="Gene3D" id="2.120.10.80">
    <property type="entry name" value="Kelch-type beta propeller"/>
    <property type="match status" value="1"/>
</dbReference>
<dbReference type="Pfam" id="PF00646">
    <property type="entry name" value="F-box"/>
    <property type="match status" value="1"/>
</dbReference>
<feature type="region of interest" description="Disordered" evidence="1">
    <location>
        <begin position="437"/>
        <end position="465"/>
    </location>
</feature>
<dbReference type="InterPro" id="IPR017451">
    <property type="entry name" value="F-box-assoc_interact_dom"/>
</dbReference>